<evidence type="ECO:0000313" key="2">
    <source>
        <dbReference type="Proteomes" id="UP000238937"/>
    </source>
</evidence>
<dbReference type="Proteomes" id="UP000238937">
    <property type="component" value="Unassembled WGS sequence"/>
</dbReference>
<dbReference type="RefSeq" id="WP_106306658.1">
    <property type="nucleotide sequence ID" value="NZ_PVWO01000202.1"/>
</dbReference>
<dbReference type="OrthoDB" id="708105at2"/>
<evidence type="ECO:0000313" key="1">
    <source>
        <dbReference type="EMBL" id="PSB55218.1"/>
    </source>
</evidence>
<reference evidence="1 2" key="1">
    <citation type="submission" date="2018-03" db="EMBL/GenBank/DDBJ databases">
        <title>The ancient ancestry and fast evolution of plastids.</title>
        <authorList>
            <person name="Moore K.R."/>
            <person name="Magnabosco C."/>
            <person name="Momper L."/>
            <person name="Gold D.A."/>
            <person name="Bosak T."/>
            <person name="Fournier G.P."/>
        </authorList>
    </citation>
    <scope>NUCLEOTIDE SEQUENCE [LARGE SCALE GENOMIC DNA]</scope>
    <source>
        <strain evidence="1 2">CCALA 037</strain>
    </source>
</reference>
<proteinExistence type="predicted"/>
<sequence length="189" mass="19034">MNQLIGMLANQLGGPVIEQLGQRIGADQGTTQSAVSMAVPMLLSVMGNQAATPDGADAIHQATQENDGSILDNVMEYVGNEGAANMGSSLLGQVLGGGAQNTMAETIGQRTGMDSGAAAQLIGMLAPLVMGALSKSSQEQGGLDRDGIAQILGSFTGNNDLLGMAAKAIDADGDGNIAEDIGNIIGKMF</sequence>
<accession>A0A2T1GCU6</accession>
<organism evidence="1 2">
    <name type="scientific">Chamaesiphon polymorphus CCALA 037</name>
    <dbReference type="NCBI Taxonomy" id="2107692"/>
    <lineage>
        <taxon>Bacteria</taxon>
        <taxon>Bacillati</taxon>
        <taxon>Cyanobacteriota</taxon>
        <taxon>Cyanophyceae</taxon>
        <taxon>Gomontiellales</taxon>
        <taxon>Chamaesiphonaceae</taxon>
        <taxon>Chamaesiphon</taxon>
    </lineage>
</organism>
<keyword evidence="2" id="KW-1185">Reference proteome</keyword>
<evidence type="ECO:0008006" key="3">
    <source>
        <dbReference type="Google" id="ProtNLM"/>
    </source>
</evidence>
<gene>
    <name evidence="1" type="ORF">C7B77_15745</name>
</gene>
<dbReference type="InterPro" id="IPR009282">
    <property type="entry name" value="DUF937"/>
</dbReference>
<dbReference type="AlphaFoldDB" id="A0A2T1GCU6"/>
<comment type="caution">
    <text evidence="1">The sequence shown here is derived from an EMBL/GenBank/DDBJ whole genome shotgun (WGS) entry which is preliminary data.</text>
</comment>
<dbReference type="EMBL" id="PVWO01000202">
    <property type="protein sequence ID" value="PSB55218.1"/>
    <property type="molecule type" value="Genomic_DNA"/>
</dbReference>
<protein>
    <recommendedName>
        <fullName evidence="3">DUF937 domain-containing protein</fullName>
    </recommendedName>
</protein>
<dbReference type="Pfam" id="PF06078">
    <property type="entry name" value="DUF937"/>
    <property type="match status" value="1"/>
</dbReference>
<name>A0A2T1GCU6_9CYAN</name>